<sequence length="253" mass="28096">MAFKTGSRDFWRTFRSSEALMPITGLRPNCPADITDGKRAATPKHAVTNLSGKPEDADDFHAVAACGGSCGRVFTADEEKATSTPFVIFQGHHLTLSLIDADDYFRPVDAALSLQLTTDTPAQTPSRISTPKSRYFVRVCRFYYLPFAFATGSAPVCVISRSSYNHRRTFSSISSSPRACVKTEDPGKVMDVGHTHAGDRNLNVLRIFLIVRRDLTIPVHTIWTIDRSYLAYLHTWIISDCFKTSHLHAANLP</sequence>
<gene>
    <name evidence="1" type="ORF">EV420DRAFT_1485316</name>
</gene>
<name>A0AA39JHY1_ARMTA</name>
<keyword evidence="2" id="KW-1185">Reference proteome</keyword>
<dbReference type="GeneID" id="85353746"/>
<proteinExistence type="predicted"/>
<evidence type="ECO:0000313" key="1">
    <source>
        <dbReference type="EMBL" id="KAK0442497.1"/>
    </source>
</evidence>
<evidence type="ECO:0000313" key="2">
    <source>
        <dbReference type="Proteomes" id="UP001175211"/>
    </source>
</evidence>
<dbReference type="EMBL" id="JAUEPS010000064">
    <property type="protein sequence ID" value="KAK0442497.1"/>
    <property type="molecule type" value="Genomic_DNA"/>
</dbReference>
<dbReference type="Proteomes" id="UP001175211">
    <property type="component" value="Unassembled WGS sequence"/>
</dbReference>
<dbReference type="AlphaFoldDB" id="A0AA39JHY1"/>
<accession>A0AA39JHY1</accession>
<dbReference type="RefSeq" id="XP_060324315.1">
    <property type="nucleotide sequence ID" value="XM_060470198.1"/>
</dbReference>
<reference evidence="1" key="1">
    <citation type="submission" date="2023-06" db="EMBL/GenBank/DDBJ databases">
        <authorList>
            <consortium name="Lawrence Berkeley National Laboratory"/>
            <person name="Ahrendt S."/>
            <person name="Sahu N."/>
            <person name="Indic B."/>
            <person name="Wong-Bajracharya J."/>
            <person name="Merenyi Z."/>
            <person name="Ke H.-M."/>
            <person name="Monk M."/>
            <person name="Kocsube S."/>
            <person name="Drula E."/>
            <person name="Lipzen A."/>
            <person name="Balint B."/>
            <person name="Henrissat B."/>
            <person name="Andreopoulos B."/>
            <person name="Martin F.M."/>
            <person name="Harder C.B."/>
            <person name="Rigling D."/>
            <person name="Ford K.L."/>
            <person name="Foster G.D."/>
            <person name="Pangilinan J."/>
            <person name="Papanicolaou A."/>
            <person name="Barry K."/>
            <person name="LaButti K."/>
            <person name="Viragh M."/>
            <person name="Koriabine M."/>
            <person name="Yan M."/>
            <person name="Riley R."/>
            <person name="Champramary S."/>
            <person name="Plett K.L."/>
            <person name="Tsai I.J."/>
            <person name="Slot J."/>
            <person name="Sipos G."/>
            <person name="Plett J."/>
            <person name="Nagy L.G."/>
            <person name="Grigoriev I.V."/>
        </authorList>
    </citation>
    <scope>NUCLEOTIDE SEQUENCE</scope>
    <source>
        <strain evidence="1">CCBAS 213</strain>
    </source>
</reference>
<protein>
    <submittedName>
        <fullName evidence="1">Uncharacterized protein</fullName>
    </submittedName>
</protein>
<organism evidence="1 2">
    <name type="scientific">Armillaria tabescens</name>
    <name type="common">Ringless honey mushroom</name>
    <name type="synonym">Agaricus tabescens</name>
    <dbReference type="NCBI Taxonomy" id="1929756"/>
    <lineage>
        <taxon>Eukaryota</taxon>
        <taxon>Fungi</taxon>
        <taxon>Dikarya</taxon>
        <taxon>Basidiomycota</taxon>
        <taxon>Agaricomycotina</taxon>
        <taxon>Agaricomycetes</taxon>
        <taxon>Agaricomycetidae</taxon>
        <taxon>Agaricales</taxon>
        <taxon>Marasmiineae</taxon>
        <taxon>Physalacriaceae</taxon>
        <taxon>Desarmillaria</taxon>
    </lineage>
</organism>
<comment type="caution">
    <text evidence="1">The sequence shown here is derived from an EMBL/GenBank/DDBJ whole genome shotgun (WGS) entry which is preliminary data.</text>
</comment>